<evidence type="ECO:0000256" key="1">
    <source>
        <dbReference type="SAM" id="MobiDB-lite"/>
    </source>
</evidence>
<dbReference type="Proteomes" id="UP001215598">
    <property type="component" value="Unassembled WGS sequence"/>
</dbReference>
<evidence type="ECO:0000313" key="2">
    <source>
        <dbReference type="EMBL" id="KAJ7699151.1"/>
    </source>
</evidence>
<evidence type="ECO:0000313" key="3">
    <source>
        <dbReference type="Proteomes" id="UP001215598"/>
    </source>
</evidence>
<reference evidence="2" key="1">
    <citation type="submission" date="2023-03" db="EMBL/GenBank/DDBJ databases">
        <title>Massive genome expansion in bonnet fungi (Mycena s.s.) driven by repeated elements and novel gene families across ecological guilds.</title>
        <authorList>
            <consortium name="Lawrence Berkeley National Laboratory"/>
            <person name="Harder C.B."/>
            <person name="Miyauchi S."/>
            <person name="Viragh M."/>
            <person name="Kuo A."/>
            <person name="Thoen E."/>
            <person name="Andreopoulos B."/>
            <person name="Lu D."/>
            <person name="Skrede I."/>
            <person name="Drula E."/>
            <person name="Henrissat B."/>
            <person name="Morin E."/>
            <person name="Kohler A."/>
            <person name="Barry K."/>
            <person name="LaButti K."/>
            <person name="Morin E."/>
            <person name="Salamov A."/>
            <person name="Lipzen A."/>
            <person name="Mereny Z."/>
            <person name="Hegedus B."/>
            <person name="Baldrian P."/>
            <person name="Stursova M."/>
            <person name="Weitz H."/>
            <person name="Taylor A."/>
            <person name="Grigoriev I.V."/>
            <person name="Nagy L.G."/>
            <person name="Martin F."/>
            <person name="Kauserud H."/>
        </authorList>
    </citation>
    <scope>NUCLEOTIDE SEQUENCE</scope>
    <source>
        <strain evidence="2">CBHHK182m</strain>
    </source>
</reference>
<feature type="region of interest" description="Disordered" evidence="1">
    <location>
        <begin position="108"/>
        <end position="131"/>
    </location>
</feature>
<organism evidence="2 3">
    <name type="scientific">Mycena metata</name>
    <dbReference type="NCBI Taxonomy" id="1033252"/>
    <lineage>
        <taxon>Eukaryota</taxon>
        <taxon>Fungi</taxon>
        <taxon>Dikarya</taxon>
        <taxon>Basidiomycota</taxon>
        <taxon>Agaricomycotina</taxon>
        <taxon>Agaricomycetes</taxon>
        <taxon>Agaricomycetidae</taxon>
        <taxon>Agaricales</taxon>
        <taxon>Marasmiineae</taxon>
        <taxon>Mycenaceae</taxon>
        <taxon>Mycena</taxon>
    </lineage>
</organism>
<proteinExistence type="predicted"/>
<dbReference type="AlphaFoldDB" id="A0AAD7GQ39"/>
<name>A0AAD7GQ39_9AGAR</name>
<sequence>MVPFPSLVAFSPGLVRCVFSGPTPHRISNPRAQRAVYSSRLDNLLFKLMLFLQRPHLLSTSTTRRPVRVDGEADRDVGVDERRHVETTAGRRALEARRYRSHRQVSCRASASDTTPVRAPGLGGECGEDGPGARRCGRAGVPGSGLWTVVLLIPVVP</sequence>
<gene>
    <name evidence="2" type="ORF">B0H16DRAFT_786079</name>
</gene>
<dbReference type="EMBL" id="JARKIB010000576">
    <property type="protein sequence ID" value="KAJ7699151.1"/>
    <property type="molecule type" value="Genomic_DNA"/>
</dbReference>
<protein>
    <submittedName>
        <fullName evidence="2">Uncharacterized protein</fullName>
    </submittedName>
</protein>
<keyword evidence="3" id="KW-1185">Reference proteome</keyword>
<accession>A0AAD7GQ39</accession>
<comment type="caution">
    <text evidence="2">The sequence shown here is derived from an EMBL/GenBank/DDBJ whole genome shotgun (WGS) entry which is preliminary data.</text>
</comment>